<name>B3S6K1_TRIAD</name>
<dbReference type="AlphaFoldDB" id="B3S6K1"/>
<dbReference type="PRINTS" id="PR00069">
    <property type="entry name" value="ALDKETRDTASE"/>
</dbReference>
<evidence type="ECO:0000256" key="3">
    <source>
        <dbReference type="ARBA" id="ARBA00023002"/>
    </source>
</evidence>
<reference evidence="8 9" key="1">
    <citation type="journal article" date="2008" name="Nature">
        <title>The Trichoplax genome and the nature of placozoans.</title>
        <authorList>
            <person name="Srivastava M."/>
            <person name="Begovic E."/>
            <person name="Chapman J."/>
            <person name="Putnam N.H."/>
            <person name="Hellsten U."/>
            <person name="Kawashima T."/>
            <person name="Kuo A."/>
            <person name="Mitros T."/>
            <person name="Salamov A."/>
            <person name="Carpenter M.L."/>
            <person name="Signorovitch A.Y."/>
            <person name="Moreno M.A."/>
            <person name="Kamm K."/>
            <person name="Grimwood J."/>
            <person name="Schmutz J."/>
            <person name="Shapiro H."/>
            <person name="Grigoriev I.V."/>
            <person name="Buss L.W."/>
            <person name="Schierwater B."/>
            <person name="Dellaporta S.L."/>
            <person name="Rokhsar D.S."/>
        </authorList>
    </citation>
    <scope>NUCLEOTIDE SEQUENCE [LARGE SCALE GENOMIC DNA]</scope>
    <source>
        <strain evidence="8 9">Grell-BS-1999</strain>
    </source>
</reference>
<keyword evidence="2" id="KW-0521">NADP</keyword>
<dbReference type="InterPro" id="IPR036812">
    <property type="entry name" value="NAD(P)_OxRdtase_dom_sf"/>
</dbReference>
<keyword evidence="3" id="KW-0560">Oxidoreductase</keyword>
<protein>
    <recommendedName>
        <fullName evidence="7">NADP-dependent oxidoreductase domain-containing protein</fullName>
    </recommendedName>
</protein>
<keyword evidence="9" id="KW-1185">Reference proteome</keyword>
<dbReference type="Gene3D" id="3.20.20.100">
    <property type="entry name" value="NADP-dependent oxidoreductase domain"/>
    <property type="match status" value="1"/>
</dbReference>
<dbReference type="PhylomeDB" id="B3S6K1"/>
<dbReference type="InParanoid" id="B3S6K1"/>
<feature type="domain" description="NADP-dependent oxidoreductase" evidence="7">
    <location>
        <begin position="4"/>
        <end position="281"/>
    </location>
</feature>
<accession>B3S6K1</accession>
<dbReference type="CTD" id="6757137"/>
<dbReference type="SUPFAM" id="SSF51430">
    <property type="entry name" value="NAD(P)-linked oxidoreductase"/>
    <property type="match status" value="1"/>
</dbReference>
<dbReference type="GO" id="GO:0005829">
    <property type="term" value="C:cytosol"/>
    <property type="evidence" value="ECO:0000318"/>
    <property type="project" value="GO_Central"/>
</dbReference>
<dbReference type="Proteomes" id="UP000009022">
    <property type="component" value="Unassembled WGS sequence"/>
</dbReference>
<dbReference type="KEGG" id="tad:TRIADDRAFT_50776"/>
<dbReference type="PROSITE" id="PS00062">
    <property type="entry name" value="ALDOKETO_REDUCTASE_2"/>
    <property type="match status" value="1"/>
</dbReference>
<feature type="active site" description="Proton donor" evidence="4">
    <location>
        <position position="37"/>
    </location>
</feature>
<comment type="similarity">
    <text evidence="1">Belongs to the aldo/keto reductase family.</text>
</comment>
<dbReference type="OMA" id="DNCTIAP"/>
<dbReference type="EMBL" id="DS985252">
    <property type="protein sequence ID" value="EDV21632.1"/>
    <property type="molecule type" value="Genomic_DNA"/>
</dbReference>
<dbReference type="eggNOG" id="KOG1577">
    <property type="taxonomic scope" value="Eukaryota"/>
</dbReference>
<dbReference type="OrthoDB" id="416253at2759"/>
<proteinExistence type="inferred from homology"/>
<feature type="site" description="Lowers pKa of active site Tyr" evidence="6">
    <location>
        <position position="66"/>
    </location>
</feature>
<evidence type="ECO:0000256" key="1">
    <source>
        <dbReference type="ARBA" id="ARBA00007905"/>
    </source>
</evidence>
<evidence type="ECO:0000313" key="9">
    <source>
        <dbReference type="Proteomes" id="UP000009022"/>
    </source>
</evidence>
<dbReference type="InterPro" id="IPR020471">
    <property type="entry name" value="AKR"/>
</dbReference>
<dbReference type="PANTHER" id="PTHR11732">
    <property type="entry name" value="ALDO/KETO REDUCTASE"/>
    <property type="match status" value="1"/>
</dbReference>
<sequence>MPLIGLGTWKSSQNKTANAVKTAIDVGYKHFDCAPVYGNEVEIGNALKEKMNLGVVDRQDLFITSKLWNTMHAKSDVRPAVEKTLSDLQLDYLDLYLIHFPSAFRKPESGVTVPRNDDGSVQYADIHYLETWQGMEELVQAGLVKAIGVSNFNSKQLSDILDNCTIAPVVNQVESHVYHNQQKLLEYCQQRDIVMTAYAPLGSSDRPWAKPNEVGVLDDPIVKELANKYKKSPAQILLKYQAQRGVVAIPKSVTPSRITDNLQIFDFQLQSQDFENLNKLSKDENKGRLCWCSWTLPLIEVDGKLMSKGSKDCPLYPFHEPF</sequence>
<dbReference type="RefSeq" id="XP_002115780.1">
    <property type="nucleotide sequence ID" value="XM_002115744.1"/>
</dbReference>
<dbReference type="GeneID" id="6757137"/>
<evidence type="ECO:0000256" key="4">
    <source>
        <dbReference type="PIRSR" id="PIRSR000097-1"/>
    </source>
</evidence>
<evidence type="ECO:0000313" key="8">
    <source>
        <dbReference type="EMBL" id="EDV21632.1"/>
    </source>
</evidence>
<dbReference type="InterPro" id="IPR023210">
    <property type="entry name" value="NADP_OxRdtase_dom"/>
</dbReference>
<evidence type="ECO:0000256" key="5">
    <source>
        <dbReference type="PIRSR" id="PIRSR000097-2"/>
    </source>
</evidence>
<dbReference type="STRING" id="10228.B3S6K1"/>
<dbReference type="Pfam" id="PF00248">
    <property type="entry name" value="Aldo_ket_red"/>
    <property type="match status" value="1"/>
</dbReference>
<evidence type="ECO:0000259" key="7">
    <source>
        <dbReference type="Pfam" id="PF00248"/>
    </source>
</evidence>
<dbReference type="GO" id="GO:0004032">
    <property type="term" value="F:aldose reductase (NADPH) activity"/>
    <property type="evidence" value="ECO:0000318"/>
    <property type="project" value="GO_Central"/>
</dbReference>
<evidence type="ECO:0000256" key="6">
    <source>
        <dbReference type="PIRSR" id="PIRSR000097-3"/>
    </source>
</evidence>
<dbReference type="PIRSF" id="PIRSF000097">
    <property type="entry name" value="AKR"/>
    <property type="match status" value="1"/>
</dbReference>
<dbReference type="FunFam" id="3.20.20.100:FF:000006">
    <property type="entry name" value="Aldo-keto reductase family 1 member A1"/>
    <property type="match status" value="1"/>
</dbReference>
<organism evidence="8 9">
    <name type="scientific">Trichoplax adhaerens</name>
    <name type="common">Trichoplax reptans</name>
    <dbReference type="NCBI Taxonomy" id="10228"/>
    <lineage>
        <taxon>Eukaryota</taxon>
        <taxon>Metazoa</taxon>
        <taxon>Placozoa</taxon>
        <taxon>Uniplacotomia</taxon>
        <taxon>Trichoplacea</taxon>
        <taxon>Trichoplacidae</taxon>
        <taxon>Trichoplax</taxon>
    </lineage>
</organism>
<dbReference type="HOGENOM" id="CLU_023205_0_0_1"/>
<evidence type="ECO:0000256" key="2">
    <source>
        <dbReference type="ARBA" id="ARBA00022857"/>
    </source>
</evidence>
<gene>
    <name evidence="8" type="ORF">TRIADDRAFT_50776</name>
</gene>
<dbReference type="InterPro" id="IPR018170">
    <property type="entry name" value="Aldo/ket_reductase_CS"/>
</dbReference>
<feature type="binding site" evidence="5">
    <location>
        <position position="99"/>
    </location>
    <ligand>
        <name>substrate</name>
    </ligand>
</feature>